<evidence type="ECO:0000259" key="4">
    <source>
        <dbReference type="PROSITE" id="PS50819"/>
    </source>
</evidence>
<keyword evidence="2" id="KW-0651">Protein splicing</keyword>
<feature type="compositionally biased region" description="Basic and acidic residues" evidence="3">
    <location>
        <begin position="678"/>
        <end position="689"/>
    </location>
</feature>
<dbReference type="CDD" id="cd00081">
    <property type="entry name" value="Hint"/>
    <property type="match status" value="1"/>
</dbReference>
<organism evidence="5">
    <name type="scientific">marine sediment metagenome</name>
    <dbReference type="NCBI Taxonomy" id="412755"/>
    <lineage>
        <taxon>unclassified sequences</taxon>
        <taxon>metagenomes</taxon>
        <taxon>ecological metagenomes</taxon>
    </lineage>
</organism>
<reference evidence="5" key="1">
    <citation type="journal article" date="2015" name="Nature">
        <title>Complex archaea that bridge the gap between prokaryotes and eukaryotes.</title>
        <authorList>
            <person name="Spang A."/>
            <person name="Saw J.H."/>
            <person name="Jorgensen S.L."/>
            <person name="Zaremba-Niedzwiedzka K."/>
            <person name="Martijn J."/>
            <person name="Lind A.E."/>
            <person name="van Eijk R."/>
            <person name="Schleper C."/>
            <person name="Guy L."/>
            <person name="Ettema T.J."/>
        </authorList>
    </citation>
    <scope>NUCLEOTIDE SEQUENCE</scope>
</reference>
<dbReference type="SUPFAM" id="SSF51294">
    <property type="entry name" value="Hedgehog/intein (Hint) domain"/>
    <property type="match status" value="2"/>
</dbReference>
<dbReference type="InterPro" id="IPR006141">
    <property type="entry name" value="Intein_N"/>
</dbReference>
<dbReference type="Gene3D" id="3.40.50.300">
    <property type="entry name" value="P-loop containing nucleotide triphosphate hydrolases"/>
    <property type="match status" value="1"/>
</dbReference>
<dbReference type="EMBL" id="LAZR01000129">
    <property type="protein sequence ID" value="KKN88284.1"/>
    <property type="molecule type" value="Genomic_DNA"/>
</dbReference>
<feature type="domain" description="DOD-type homing endonuclease" evidence="4">
    <location>
        <begin position="197"/>
        <end position="332"/>
    </location>
</feature>
<dbReference type="SMART" id="SM00306">
    <property type="entry name" value="HintN"/>
    <property type="match status" value="2"/>
</dbReference>
<sequence>MLSTETSQGTWRIRRLNYQTFLKTKRLRTDPKGFDPIWLPDWLFGFQNHLCDWSIRLGRSALYEDCGLGKGSPPNMPVLTPTGFVPIGSLEIGDSVIASDGKSYDVKGVYFKPRQDVFRLWFSDGVSLVVDSDHLHICRTNNDRQRDKPWRVLSTKELLECNNLRYGSDGKSRNYDIPVVGPVEFSVDCPKTLTPYIIGALLGDGCTSQPSMIQFTSADSEIVNRINNELLGGVELVYKDRYEYRLKTGKTGCVKHPIRAFLYRIGMMGKLSYQKSIPKEYLMSKRIEDRLDLLRGLMDTDGYIMKCGTSQFYSVSRKLATDVEFLVRSLGGVPTFSRKQTSLNGERKRDCYTVTFSLKTFNPFFLSRKAERWNPDPRDNGRWIDSIDYEGQSETVCISVDSPDSSYVTRSFIVTHNTPQQLVWAENVVRHTNKPVLIVAPLAVSAQFVTEAEKFGVGIHRSRDGRLKKGINVTNYERLHHFDPKRLAGISCDECFPPGTAIDVVNPLDNSLEKKYIEDIARGDQILNASGVDHVKHIWKRKINGAVQVGTEGSKITCSENHPFFTLHGWKFARDLRAGDCVMETASAMYLVRGDFQSEICSEQDGEILRNILLSEMADEYTGTQSKSTQSNCCQKKRKIESIMVQRRISNSQKRTQADSRVVSDERSESESEGVQTIERDRTQAEDSGREWETFDGAATDAIRFVGWGVGCRISNYPWEKDTRISNELQGRYRLPITKNSNRVGWAFSLFQKRIGSEERRNAGFVRVDSVEVLELGHPRLDKWRDEKGDVYFYDIEATRHPSFSVNGLLVHNSSILKNFDGKMRRRITDFVSSINYRLLCTATPAPNDHMELGTSSEALGVMSRGQMLGMFFVNGGETTQQWLLKGHAKKRFWQWMGTWARAIRMPSDLGFDDGDFILPELIMKQHLVPSEVTDGFFPTMAVTLDEQRAERKRTMQARCEKVAEIVPNDRPFVAWCHLNPESDLLEKLIPDAVQVSGSMKDEVKEERLKAFADGQIRVLVTKPKIASFGLNWQHCADMSFFPSHSHEQFYQSLRRCYRFQQENSVTCNIVTSEAESRVLDNMMRKERQAVEMYDGIVREMGRALDESNGQKGNEETSIPSWL</sequence>
<dbReference type="PROSITE" id="PS50817">
    <property type="entry name" value="INTEIN_N_TER"/>
    <property type="match status" value="1"/>
</dbReference>
<dbReference type="InterPro" id="IPR036844">
    <property type="entry name" value="Hint_dom_sf"/>
</dbReference>
<dbReference type="Gene3D" id="3.10.28.10">
    <property type="entry name" value="Homing endonucleases"/>
    <property type="match status" value="1"/>
</dbReference>
<dbReference type="Gene3D" id="2.170.16.10">
    <property type="entry name" value="Hedgehog/Intein (Hint) domain"/>
    <property type="match status" value="1"/>
</dbReference>
<evidence type="ECO:0000256" key="1">
    <source>
        <dbReference type="ARBA" id="ARBA00022813"/>
    </source>
</evidence>
<gene>
    <name evidence="5" type="ORF">LCGC14_0248460</name>
</gene>
<comment type="caution">
    <text evidence="5">The sequence shown here is derived from an EMBL/GenBank/DDBJ whole genome shotgun (WGS) entry which is preliminary data.</text>
</comment>
<dbReference type="PROSITE" id="PS50819">
    <property type="entry name" value="INTEIN_ENDONUCLEASE"/>
    <property type="match status" value="1"/>
</dbReference>
<accession>A0A0F9U9L8</accession>
<feature type="compositionally biased region" description="Polar residues" evidence="3">
    <location>
        <begin position="1108"/>
        <end position="1123"/>
    </location>
</feature>
<dbReference type="GO" id="GO:0016539">
    <property type="term" value="P:intein-mediated protein splicing"/>
    <property type="evidence" value="ECO:0007669"/>
    <property type="project" value="InterPro"/>
</dbReference>
<dbReference type="InterPro" id="IPR004042">
    <property type="entry name" value="Intein_endonuc_central"/>
</dbReference>
<evidence type="ECO:0000256" key="3">
    <source>
        <dbReference type="SAM" id="MobiDB-lite"/>
    </source>
</evidence>
<dbReference type="InterPro" id="IPR003587">
    <property type="entry name" value="Hint_dom_N"/>
</dbReference>
<feature type="compositionally biased region" description="Basic and acidic residues" evidence="3">
    <location>
        <begin position="656"/>
        <end position="670"/>
    </location>
</feature>
<name>A0A0F9U9L8_9ZZZZ</name>
<dbReference type="InterPro" id="IPR006142">
    <property type="entry name" value="INTEIN"/>
</dbReference>
<dbReference type="PRINTS" id="PR00379">
    <property type="entry name" value="INTEIN"/>
</dbReference>
<feature type="region of interest" description="Disordered" evidence="3">
    <location>
        <begin position="648"/>
        <end position="689"/>
    </location>
</feature>
<keyword evidence="1" id="KW-0068">Autocatalytic cleavage</keyword>
<protein>
    <recommendedName>
        <fullName evidence="4">DOD-type homing endonuclease domain-containing protein</fullName>
    </recommendedName>
</protein>
<dbReference type="InterPro" id="IPR027434">
    <property type="entry name" value="Homing_endonucl"/>
</dbReference>
<dbReference type="Pfam" id="PF14890">
    <property type="entry name" value="Intein_splicing"/>
    <property type="match status" value="1"/>
</dbReference>
<dbReference type="SUPFAM" id="SSF52540">
    <property type="entry name" value="P-loop containing nucleoside triphosphate hydrolases"/>
    <property type="match status" value="1"/>
</dbReference>
<dbReference type="GO" id="GO:0004519">
    <property type="term" value="F:endonuclease activity"/>
    <property type="evidence" value="ECO:0007669"/>
    <property type="project" value="InterPro"/>
</dbReference>
<dbReference type="AlphaFoldDB" id="A0A0F9U9L8"/>
<feature type="region of interest" description="Disordered" evidence="3">
    <location>
        <begin position="1104"/>
        <end position="1123"/>
    </location>
</feature>
<evidence type="ECO:0000256" key="2">
    <source>
        <dbReference type="ARBA" id="ARBA00023000"/>
    </source>
</evidence>
<dbReference type="InterPro" id="IPR027417">
    <property type="entry name" value="P-loop_NTPase"/>
</dbReference>
<dbReference type="SUPFAM" id="SSF55608">
    <property type="entry name" value="Homing endonucleases"/>
    <property type="match status" value="1"/>
</dbReference>
<proteinExistence type="predicted"/>
<evidence type="ECO:0000313" key="5">
    <source>
        <dbReference type="EMBL" id="KKN88284.1"/>
    </source>
</evidence>